<evidence type="ECO:0000313" key="1">
    <source>
        <dbReference type="EMBL" id="NYG97609.1"/>
    </source>
</evidence>
<accession>A0A852YIK6</accession>
<reference evidence="1 2" key="1">
    <citation type="submission" date="2020-07" db="EMBL/GenBank/DDBJ databases">
        <title>Sequencing the genomes of 1000 actinobacteria strains.</title>
        <authorList>
            <person name="Klenk H.-P."/>
        </authorList>
    </citation>
    <scope>NUCLEOTIDE SEQUENCE [LARGE SCALE GENOMIC DNA]</scope>
    <source>
        <strain evidence="1 2">DSM 23141</strain>
    </source>
</reference>
<sequence>MSDATAGSQSARTRAPRRALLIAAGVIALAILAAALALPGLRDSRDVASLLASSASIDPVEATAELCTRDLPCVEAYRTEVGDFLRFGSSGEAEYWATVLGDAGRRSGATVLDLREVELSADQKRLAIDTLLSREDGS</sequence>
<dbReference type="EMBL" id="JACBZY010000001">
    <property type="protein sequence ID" value="NYG97609.1"/>
    <property type="molecule type" value="Genomic_DNA"/>
</dbReference>
<organism evidence="1 2">
    <name type="scientific">Schumannella luteola</name>
    <dbReference type="NCBI Taxonomy" id="472059"/>
    <lineage>
        <taxon>Bacteria</taxon>
        <taxon>Bacillati</taxon>
        <taxon>Actinomycetota</taxon>
        <taxon>Actinomycetes</taxon>
        <taxon>Micrococcales</taxon>
        <taxon>Microbacteriaceae</taxon>
        <taxon>Schumannella</taxon>
    </lineage>
</organism>
<keyword evidence="2" id="KW-1185">Reference proteome</keyword>
<name>A0A852YIK6_9MICO</name>
<dbReference type="RefSeq" id="WP_179564396.1">
    <property type="nucleotide sequence ID" value="NZ_JACBZY010000001.1"/>
</dbReference>
<dbReference type="AlphaFoldDB" id="A0A852YIK6"/>
<evidence type="ECO:0000313" key="2">
    <source>
        <dbReference type="Proteomes" id="UP000553888"/>
    </source>
</evidence>
<protein>
    <submittedName>
        <fullName evidence="1">Uncharacterized protein</fullName>
    </submittedName>
</protein>
<proteinExistence type="predicted"/>
<gene>
    <name evidence="1" type="ORF">BJ979_000235</name>
</gene>
<comment type="caution">
    <text evidence="1">The sequence shown here is derived from an EMBL/GenBank/DDBJ whole genome shotgun (WGS) entry which is preliminary data.</text>
</comment>
<dbReference type="Proteomes" id="UP000553888">
    <property type="component" value="Unassembled WGS sequence"/>
</dbReference>